<dbReference type="PANTHER" id="PTHR21198:SF7">
    <property type="entry name" value="ASPARTATE-GLUTAMATE RACEMASE FAMILY"/>
    <property type="match status" value="1"/>
</dbReference>
<dbReference type="SUPFAM" id="SSF53681">
    <property type="entry name" value="Aspartate/glutamate racemase"/>
    <property type="match status" value="2"/>
</dbReference>
<dbReference type="RefSeq" id="WP_345938042.1">
    <property type="nucleotide sequence ID" value="NZ_JBBKTW010000007.1"/>
</dbReference>
<evidence type="ECO:0000256" key="1">
    <source>
        <dbReference type="ARBA" id="ARBA00023235"/>
    </source>
</evidence>
<dbReference type="InterPro" id="IPR033134">
    <property type="entry name" value="Asp/Glu_racemase_AS_2"/>
</dbReference>
<protein>
    <submittedName>
        <fullName evidence="2">Aspartate/glutamate racemase family protein</fullName>
    </submittedName>
</protein>
<name>A0ABU9YNL2_9PROT</name>
<dbReference type="Proteomes" id="UP001413721">
    <property type="component" value="Unassembled WGS sequence"/>
</dbReference>
<dbReference type="InterPro" id="IPR001920">
    <property type="entry name" value="Asp/Glu_race"/>
</dbReference>
<evidence type="ECO:0000313" key="3">
    <source>
        <dbReference type="Proteomes" id="UP001413721"/>
    </source>
</evidence>
<dbReference type="InterPro" id="IPR015942">
    <property type="entry name" value="Asp/Glu/hydantoin_racemase"/>
</dbReference>
<dbReference type="PANTHER" id="PTHR21198">
    <property type="entry name" value="GLUTAMATE RACEMASE"/>
    <property type="match status" value="1"/>
</dbReference>
<gene>
    <name evidence="2" type="ORF">WG926_19045</name>
</gene>
<dbReference type="Gene3D" id="3.40.50.1860">
    <property type="match status" value="2"/>
</dbReference>
<dbReference type="EMBL" id="JBBKTW010000007">
    <property type="protein sequence ID" value="MEN2990417.1"/>
    <property type="molecule type" value="Genomic_DNA"/>
</dbReference>
<evidence type="ECO:0000313" key="2">
    <source>
        <dbReference type="EMBL" id="MEN2990417.1"/>
    </source>
</evidence>
<keyword evidence="3" id="KW-1185">Reference proteome</keyword>
<dbReference type="Pfam" id="PF01177">
    <property type="entry name" value="Asp_Glu_race"/>
    <property type="match status" value="1"/>
</dbReference>
<accession>A0ABU9YNL2</accession>
<dbReference type="PROSITE" id="PS00924">
    <property type="entry name" value="ASP_GLU_RACEMASE_2"/>
    <property type="match status" value="1"/>
</dbReference>
<comment type="caution">
    <text evidence="2">The sequence shown here is derived from an EMBL/GenBank/DDBJ whole genome shotgun (WGS) entry which is preliminary data.</text>
</comment>
<organism evidence="2 3">
    <name type="scientific">Tistrella arctica</name>
    <dbReference type="NCBI Taxonomy" id="3133430"/>
    <lineage>
        <taxon>Bacteria</taxon>
        <taxon>Pseudomonadati</taxon>
        <taxon>Pseudomonadota</taxon>
        <taxon>Alphaproteobacteria</taxon>
        <taxon>Geminicoccales</taxon>
        <taxon>Geminicoccaceae</taxon>
        <taxon>Tistrella</taxon>
    </lineage>
</organism>
<reference evidence="2 3" key="1">
    <citation type="submission" date="2024-03" db="EMBL/GenBank/DDBJ databases">
        <title>High-quality draft genome sequencing of Tistrella sp. BH-R2-4.</title>
        <authorList>
            <person name="Dong C."/>
        </authorList>
    </citation>
    <scope>NUCLEOTIDE SEQUENCE [LARGE SCALE GENOMIC DNA]</scope>
    <source>
        <strain evidence="2 3">BH-R2-4</strain>
    </source>
</reference>
<proteinExistence type="predicted"/>
<keyword evidence="1" id="KW-0413">Isomerase</keyword>
<sequence length="232" mass="23203">MIAPIGLVGGTGWPSTALYYTGLNRLAEPDTIAILVASLSFQPILDHAEQGRLDLVTQAFVTAAQRIEAAGAGVVGLCAATAHLAYDAVAAAVSIPCCHIASPFRQPQAFLPAGAVVGVLGTLTTLDQGIFGAPLAAAGHVVLSPAGPIAMALDRAIKHDISAGHAGDAALAVVQAAIDDLAARGATHIVLGCTELPLIRDRLAVTVPLLDAVDLHCRALLTAAGAAPGGVA</sequence>